<evidence type="ECO:0000313" key="3">
    <source>
        <dbReference type="Proteomes" id="UP000317550"/>
    </source>
</evidence>
<dbReference type="EMBL" id="CP041730">
    <property type="protein sequence ID" value="QDQ26863.1"/>
    <property type="molecule type" value="Genomic_DNA"/>
</dbReference>
<protein>
    <submittedName>
        <fullName evidence="2">DUF2214 family protein</fullName>
    </submittedName>
</protein>
<feature type="transmembrane region" description="Helical" evidence="1">
    <location>
        <begin position="159"/>
        <end position="177"/>
    </location>
</feature>
<dbReference type="AlphaFoldDB" id="A0A516SFD8"/>
<keyword evidence="1" id="KW-1133">Transmembrane helix</keyword>
<proteinExistence type="predicted"/>
<dbReference type="KEGG" id="cari:FNU76_11080"/>
<feature type="transmembrane region" description="Helical" evidence="1">
    <location>
        <begin position="106"/>
        <end position="126"/>
    </location>
</feature>
<keyword evidence="3" id="KW-1185">Reference proteome</keyword>
<evidence type="ECO:0000313" key="2">
    <source>
        <dbReference type="EMBL" id="QDQ26863.1"/>
    </source>
</evidence>
<dbReference type="Proteomes" id="UP000317550">
    <property type="component" value="Chromosome"/>
</dbReference>
<keyword evidence="1" id="KW-0472">Membrane</keyword>
<dbReference type="OrthoDB" id="826511at2"/>
<name>A0A516SFD8_9NEIS</name>
<dbReference type="Pfam" id="PF09980">
    <property type="entry name" value="DUF2214"/>
    <property type="match status" value="1"/>
</dbReference>
<feature type="transmembrane region" description="Helical" evidence="1">
    <location>
        <begin position="33"/>
        <end position="54"/>
    </location>
</feature>
<feature type="transmembrane region" description="Helical" evidence="1">
    <location>
        <begin position="75"/>
        <end position="94"/>
    </location>
</feature>
<evidence type="ECO:0000256" key="1">
    <source>
        <dbReference type="SAM" id="Phobius"/>
    </source>
</evidence>
<dbReference type="InterPro" id="IPR018706">
    <property type="entry name" value="DUF2214_membrane"/>
</dbReference>
<keyword evidence="1" id="KW-0812">Transmembrane</keyword>
<accession>A0A516SFD8</accession>
<reference evidence="3" key="1">
    <citation type="submission" date="2019-07" db="EMBL/GenBank/DDBJ databases">
        <title>Chitinimonas sp. nov., isolated from Ny-Alesund, arctica soil.</title>
        <authorList>
            <person name="Xu Q."/>
            <person name="Peng F."/>
        </authorList>
    </citation>
    <scope>NUCLEOTIDE SEQUENCE [LARGE SCALE GENOMIC DNA]</scope>
    <source>
        <strain evidence="3">R3-44</strain>
    </source>
</reference>
<organism evidence="2 3">
    <name type="scientific">Chitinimonas arctica</name>
    <dbReference type="NCBI Taxonomy" id="2594795"/>
    <lineage>
        <taxon>Bacteria</taxon>
        <taxon>Pseudomonadati</taxon>
        <taxon>Pseudomonadota</taxon>
        <taxon>Betaproteobacteria</taxon>
        <taxon>Neisseriales</taxon>
        <taxon>Chitinibacteraceae</taxon>
        <taxon>Chitinimonas</taxon>
    </lineage>
</organism>
<gene>
    <name evidence="2" type="ORF">FNU76_11080</name>
</gene>
<sequence>MPAKNKACSETTAPDLCPKVNPYLIRTSMFTSALFAFLHFVAVFGIVGTIFFEWQTMSRTPTVAAAKRLQLCDRWYGASATMLLIVGFLRVFYFEKGSTFYMSNPLFHAKLGLFVLVGLLSIYPTVRFIKWGPQTRQGLAPVVSESEYQRIMTLLRLEVVLLLAAALCASLMARGIGL</sequence>